<dbReference type="Pfam" id="PF22638">
    <property type="entry name" value="FlgK_D1"/>
    <property type="match status" value="1"/>
</dbReference>
<dbReference type="SUPFAM" id="SSF64518">
    <property type="entry name" value="Phase 1 flagellin"/>
    <property type="match status" value="1"/>
</dbReference>
<dbReference type="PANTHER" id="PTHR30033">
    <property type="entry name" value="FLAGELLAR HOOK-ASSOCIATED PROTEIN 1"/>
    <property type="match status" value="1"/>
</dbReference>
<keyword evidence="10" id="KW-0966">Cell projection</keyword>
<feature type="domain" description="Flagellar hook-associated protein FlgK helical" evidence="9">
    <location>
        <begin position="101"/>
        <end position="334"/>
    </location>
</feature>
<reference evidence="11" key="1">
    <citation type="journal article" date="2019" name="Int. J. Syst. Evol. Microbiol.">
        <title>The Global Catalogue of Microorganisms (GCM) 10K type strain sequencing project: providing services to taxonomists for standard genome sequencing and annotation.</title>
        <authorList>
            <consortium name="The Broad Institute Genomics Platform"/>
            <consortium name="The Broad Institute Genome Sequencing Center for Infectious Disease"/>
            <person name="Wu L."/>
            <person name="Ma J."/>
        </authorList>
    </citation>
    <scope>NUCLEOTIDE SEQUENCE [LARGE SCALE GENOMIC DNA]</scope>
    <source>
        <strain evidence="11">NCAIM B.02333</strain>
    </source>
</reference>
<name>A0ABV7WI72_9MICO</name>
<dbReference type="Pfam" id="PF00460">
    <property type="entry name" value="Flg_bb_rod"/>
    <property type="match status" value="1"/>
</dbReference>
<evidence type="ECO:0000256" key="3">
    <source>
        <dbReference type="ARBA" id="ARBA00009677"/>
    </source>
</evidence>
<keyword evidence="10" id="KW-0969">Cilium</keyword>
<comment type="subcellular location">
    <subcellularLocation>
        <location evidence="1">Bacterial flagellum</location>
    </subcellularLocation>
    <subcellularLocation>
        <location evidence="2">Secreted</location>
    </subcellularLocation>
</comment>
<evidence type="ECO:0000313" key="11">
    <source>
        <dbReference type="Proteomes" id="UP001595685"/>
    </source>
</evidence>
<dbReference type="InterPro" id="IPR019776">
    <property type="entry name" value="Flagellar_basal_body_rod_CS"/>
</dbReference>
<evidence type="ECO:0000313" key="10">
    <source>
        <dbReference type="EMBL" id="MFC3689484.1"/>
    </source>
</evidence>
<dbReference type="PROSITE" id="PS00588">
    <property type="entry name" value="FLAGELLA_BB_ROD"/>
    <property type="match status" value="1"/>
</dbReference>
<feature type="domain" description="Flagellar basal body rod protein N-terminal" evidence="7">
    <location>
        <begin position="7"/>
        <end position="36"/>
    </location>
</feature>
<evidence type="ECO:0000259" key="7">
    <source>
        <dbReference type="Pfam" id="PF00460"/>
    </source>
</evidence>
<evidence type="ECO:0000259" key="9">
    <source>
        <dbReference type="Pfam" id="PF22638"/>
    </source>
</evidence>
<comment type="caution">
    <text evidence="10">The sequence shown here is derived from an EMBL/GenBank/DDBJ whole genome shotgun (WGS) entry which is preliminary data.</text>
</comment>
<protein>
    <recommendedName>
        <fullName evidence="4">Flagellar hook-associated protein 1</fullName>
    </recommendedName>
</protein>
<accession>A0ABV7WI72</accession>
<dbReference type="RefSeq" id="WP_340291771.1">
    <property type="nucleotide sequence ID" value="NZ_JBBEOI010000049.1"/>
</dbReference>
<dbReference type="InterPro" id="IPR001444">
    <property type="entry name" value="Flag_bb_rod_N"/>
</dbReference>
<comment type="similarity">
    <text evidence="3">Belongs to the flagella basal body rod proteins family.</text>
</comment>
<organism evidence="10 11">
    <name type="scientific">Aquipuribacter hungaricus</name>
    <dbReference type="NCBI Taxonomy" id="545624"/>
    <lineage>
        <taxon>Bacteria</taxon>
        <taxon>Bacillati</taxon>
        <taxon>Actinomycetota</taxon>
        <taxon>Actinomycetes</taxon>
        <taxon>Micrococcales</taxon>
        <taxon>Intrasporangiaceae</taxon>
        <taxon>Aquipuribacter</taxon>
    </lineage>
</organism>
<evidence type="ECO:0000256" key="6">
    <source>
        <dbReference type="ARBA" id="ARBA00023143"/>
    </source>
</evidence>
<evidence type="ECO:0000256" key="5">
    <source>
        <dbReference type="ARBA" id="ARBA00022525"/>
    </source>
</evidence>
<evidence type="ECO:0000259" key="8">
    <source>
        <dbReference type="Pfam" id="PF06429"/>
    </source>
</evidence>
<proteinExistence type="inferred from homology"/>
<keyword evidence="6" id="KW-0975">Bacterial flagellum</keyword>
<dbReference type="Proteomes" id="UP001595685">
    <property type="component" value="Unassembled WGS sequence"/>
</dbReference>
<evidence type="ECO:0000256" key="2">
    <source>
        <dbReference type="ARBA" id="ARBA00004613"/>
    </source>
</evidence>
<dbReference type="Pfam" id="PF06429">
    <property type="entry name" value="Flg_bbr_C"/>
    <property type="match status" value="1"/>
</dbReference>
<dbReference type="InterPro" id="IPR053927">
    <property type="entry name" value="FlgK_helical"/>
</dbReference>
<keyword evidence="10" id="KW-0282">Flagellum</keyword>
<evidence type="ECO:0000256" key="4">
    <source>
        <dbReference type="ARBA" id="ARBA00016244"/>
    </source>
</evidence>
<dbReference type="InterPro" id="IPR002371">
    <property type="entry name" value="FlgK"/>
</dbReference>
<dbReference type="NCBIfam" id="TIGR02492">
    <property type="entry name" value="flgK_ends"/>
    <property type="match status" value="1"/>
</dbReference>
<keyword evidence="5" id="KW-0964">Secreted</keyword>
<keyword evidence="11" id="KW-1185">Reference proteome</keyword>
<sequence length="464" mass="47074">MSTFSGLTTALSGIVAQRYGLDTTGANVANANTPGYSRQRVNLEATNPTSTGTALFSRWDGPGTGVQATDVQRVSDELVTARVRQERSTAEFMSVDKAAWARLEVALGEPGDTGLADRLSKLWKSFQDLTNNPESTAARTQVVQAGAGVTDTLGQVATGVAQAWTDSRAGLDLLVQEVNGTAAAVADLNRTIRDASASGAAPNELLDQRDLLVQRLSELTGGTVRTGEQGTLDVFVGGTAVVRGERATALGVAPTSAGTVAGVQAGGTVGLTGEGGTGIDVPGGKIGATLVALRSTWPGVMASLDATAADLAGRVNTVHAAGKGLDGVSGRDFFTGTTAMGLAVALTDPAHVAAARTTAGALDGGHADALAGIGRGPASPDAGWRAFVSDVGAQSQAATRRSGAQAVVVSDVMAAREAVSGVDIDEELTNMVMFQRAYEGAARMLTAVDQALDTLINRTGLVGR</sequence>
<dbReference type="InterPro" id="IPR010930">
    <property type="entry name" value="Flg_bb/hook_C_dom"/>
</dbReference>
<evidence type="ECO:0000256" key="1">
    <source>
        <dbReference type="ARBA" id="ARBA00004365"/>
    </source>
</evidence>
<dbReference type="PANTHER" id="PTHR30033:SF1">
    <property type="entry name" value="FLAGELLAR HOOK-ASSOCIATED PROTEIN 1"/>
    <property type="match status" value="1"/>
</dbReference>
<dbReference type="EMBL" id="JBHRWW010000010">
    <property type="protein sequence ID" value="MFC3689484.1"/>
    <property type="molecule type" value="Genomic_DNA"/>
</dbReference>
<feature type="domain" description="Flagellar basal-body/hook protein C-terminal" evidence="8">
    <location>
        <begin position="420"/>
        <end position="457"/>
    </location>
</feature>
<gene>
    <name evidence="10" type="primary">flgK</name>
    <name evidence="10" type="ORF">ACFOLH_14125</name>
</gene>